<evidence type="ECO:0000256" key="2">
    <source>
        <dbReference type="SAM" id="Phobius"/>
    </source>
</evidence>
<dbReference type="SMART" id="SM00311">
    <property type="entry name" value="PWI"/>
    <property type="match status" value="1"/>
</dbReference>
<dbReference type="PROSITE" id="PS51025">
    <property type="entry name" value="PWI"/>
    <property type="match status" value="1"/>
</dbReference>
<feature type="compositionally biased region" description="Low complexity" evidence="1">
    <location>
        <begin position="907"/>
        <end position="935"/>
    </location>
</feature>
<feature type="compositionally biased region" description="Basic residues" evidence="1">
    <location>
        <begin position="496"/>
        <end position="538"/>
    </location>
</feature>
<keyword evidence="2" id="KW-1133">Transmembrane helix</keyword>
<feature type="compositionally biased region" description="Basic and acidic residues" evidence="1">
    <location>
        <begin position="468"/>
        <end position="495"/>
    </location>
</feature>
<keyword evidence="5" id="KW-1185">Reference proteome</keyword>
<sequence>MGQKKVVETSIVSGLEVTGLHGTDFCDLPCVYTQKTMPVHKGNIPHQNDINQWHHLKNIHLPELDCEIELLIGSDVPKALEPLQVIRSVVDGPYAVETMLGWTVNGPLGGKDDYAQEQSEIRVNRISVVALDEQWEQQFKIDFPECVKDDQEPSKEDQQFLDLAPLALLKGAVWKESKRILRCLVRVHARNSVCESVRCGAKNNSRRIYADNGAAAAASGDMGKVEGGMKCVKYLLFIFNFIFWLMGSFVLAVGLWLRFDPETVSLLSGDKAPDTFFIDSLHSQFDEFHPDSKMMQINLTGFLDGKNAREFMKDLWPLLLSAQENIAGIPSAFLEQKKEEIKQRQIEQEKLASLKKMDEDKKEKDTRERAQSKSPRRRKTRSPSPRRRSPVKRERKRSPSRSPRRKPSPVGGSSPPPPLMQLPTKPVEPIVEPDTSGQALPEPVVQEASSTCDIVVEVVKADSQQVTEVKEPTPEKTQKKEERPRSREREKESRRERPHHRSRSHSRSRRRRSRSRSYSPRRRPSPRRRMSPRRRSPPRRGPTNSRHRHRRSPPRRRRSRSASSSGSSSSGSGSAKKAAKRLSNTPPRKPLHHRDASISPAGKDRRSPSPRARRGRASASPPRSGLKQKAGGRGDSPFKPRHSDRSESEEDKNEKGATADSVQQRRQYRRQNRQSSSDTGSSSSEDEAPKRPAAGPGARNGEVRRRRSRTPSPRRRHRDPSPRKRRSPSPGRRRRTPSPPRRRRSPSPPRRRSPSPPPRRRSPSPRRYSPPIQRRYSPSPLPPQRRKLSSSPAKRSSPVAKRHSSRSPKRRSSPPHRRRSPPRSSPPRHRRSPMLPSSWQSRDTRSPAAEAHRMSPSPVNRGRAVRSSPSPQGRFETSSTSPSNHRRQQSPSHSGKPIRRVSRTPEPRSNQRSSPSPQPMRRASSRSRSVSPQPAAHKRPVAKSASPSPAHSASGSPPAAKKARSVSGSQSPSKNSDIDGSGKKKKKKKEKKHKKHKKEKKHKKHKKEKTGATGAGDGQENQVVEEDGDSRKESESEVDDSLDDLEKHLREKALRSMRKAQLSP</sequence>
<feature type="compositionally biased region" description="Basic residues" evidence="1">
    <location>
        <begin position="704"/>
        <end position="764"/>
    </location>
</feature>
<evidence type="ECO:0000259" key="3">
    <source>
        <dbReference type="PROSITE" id="PS51025"/>
    </source>
</evidence>
<dbReference type="AlphaFoldDB" id="A0AAV6ST30"/>
<dbReference type="InterPro" id="IPR002483">
    <property type="entry name" value="PWI_dom"/>
</dbReference>
<dbReference type="PANTHER" id="PTHR47331">
    <property type="entry name" value="PHD-TYPE DOMAIN-CONTAINING PROTEIN"/>
    <property type="match status" value="1"/>
</dbReference>
<feature type="compositionally biased region" description="Basic and acidic residues" evidence="1">
    <location>
        <begin position="1044"/>
        <end position="1054"/>
    </location>
</feature>
<feature type="region of interest" description="Disordered" evidence="1">
    <location>
        <begin position="462"/>
        <end position="1064"/>
    </location>
</feature>
<feature type="compositionally biased region" description="Low complexity" evidence="1">
    <location>
        <begin position="673"/>
        <end position="683"/>
    </location>
</feature>
<dbReference type="PANTHER" id="PTHR47331:SF1">
    <property type="entry name" value="GAG-LIKE PROTEIN"/>
    <property type="match status" value="1"/>
</dbReference>
<protein>
    <submittedName>
        <fullName evidence="4">Serine/arginine repetitive matrix protein 1 isoform X1</fullName>
    </submittedName>
</protein>
<dbReference type="EMBL" id="JAGKHQ010000003">
    <property type="protein sequence ID" value="KAG7520145.1"/>
    <property type="molecule type" value="Genomic_DNA"/>
</dbReference>
<evidence type="ECO:0000256" key="1">
    <source>
        <dbReference type="SAM" id="MobiDB-lite"/>
    </source>
</evidence>
<name>A0AAV6ST30_SOLSE</name>
<feature type="compositionally biased region" description="Polar residues" evidence="1">
    <location>
        <begin position="867"/>
        <end position="893"/>
    </location>
</feature>
<organism evidence="4 5">
    <name type="scientific">Solea senegalensis</name>
    <name type="common">Senegalese sole</name>
    <dbReference type="NCBI Taxonomy" id="28829"/>
    <lineage>
        <taxon>Eukaryota</taxon>
        <taxon>Metazoa</taxon>
        <taxon>Chordata</taxon>
        <taxon>Craniata</taxon>
        <taxon>Vertebrata</taxon>
        <taxon>Euteleostomi</taxon>
        <taxon>Actinopterygii</taxon>
        <taxon>Neopterygii</taxon>
        <taxon>Teleostei</taxon>
        <taxon>Neoteleostei</taxon>
        <taxon>Acanthomorphata</taxon>
        <taxon>Carangaria</taxon>
        <taxon>Pleuronectiformes</taxon>
        <taxon>Pleuronectoidei</taxon>
        <taxon>Soleidae</taxon>
        <taxon>Solea</taxon>
    </lineage>
</organism>
<accession>A0AAV6ST30</accession>
<keyword evidence="2" id="KW-0472">Membrane</keyword>
<feature type="compositionally biased region" description="Basic residues" evidence="1">
    <location>
        <begin position="374"/>
        <end position="407"/>
    </location>
</feature>
<evidence type="ECO:0000313" key="4">
    <source>
        <dbReference type="EMBL" id="KAG7520145.1"/>
    </source>
</evidence>
<feature type="compositionally biased region" description="Basic residues" evidence="1">
    <location>
        <begin position="545"/>
        <end position="560"/>
    </location>
</feature>
<reference evidence="4 5" key="1">
    <citation type="journal article" date="2021" name="Sci. Rep.">
        <title>Chromosome anchoring in Senegalese sole (Solea senegalensis) reveals sex-associated markers and genome rearrangements in flatfish.</title>
        <authorList>
            <person name="Guerrero-Cozar I."/>
            <person name="Gomez-Garrido J."/>
            <person name="Berbel C."/>
            <person name="Martinez-Blanch J.F."/>
            <person name="Alioto T."/>
            <person name="Claros M.G."/>
            <person name="Gagnaire P.A."/>
            <person name="Manchado M."/>
        </authorList>
    </citation>
    <scope>NUCLEOTIDE SEQUENCE [LARGE SCALE GENOMIC DNA]</scope>
    <source>
        <strain evidence="4">Sse05_10M</strain>
    </source>
</reference>
<feature type="transmembrane region" description="Helical" evidence="2">
    <location>
        <begin position="234"/>
        <end position="257"/>
    </location>
</feature>
<feature type="compositionally biased region" description="Basic and acidic residues" evidence="1">
    <location>
        <begin position="842"/>
        <end position="853"/>
    </location>
</feature>
<feature type="compositionally biased region" description="Polar residues" evidence="1">
    <location>
        <begin position="966"/>
        <end position="975"/>
    </location>
</feature>
<proteinExistence type="predicted"/>
<feature type="compositionally biased region" description="Basic residues" evidence="1">
    <location>
        <begin position="983"/>
        <end position="1008"/>
    </location>
</feature>
<feature type="compositionally biased region" description="Basic and acidic residues" evidence="1">
    <location>
        <begin position="636"/>
        <end position="657"/>
    </location>
</feature>
<keyword evidence="2" id="KW-0812">Transmembrane</keyword>
<dbReference type="Proteomes" id="UP000693946">
    <property type="component" value="Linkage Group LG11"/>
</dbReference>
<feature type="compositionally biased region" description="Low complexity" evidence="1">
    <location>
        <begin position="561"/>
        <end position="576"/>
    </location>
</feature>
<feature type="compositionally biased region" description="Basic and acidic residues" evidence="1">
    <location>
        <begin position="352"/>
        <end position="371"/>
    </location>
</feature>
<feature type="region of interest" description="Disordered" evidence="1">
    <location>
        <begin position="352"/>
        <end position="449"/>
    </location>
</feature>
<feature type="compositionally biased region" description="Low complexity" evidence="1">
    <location>
        <begin position="942"/>
        <end position="960"/>
    </location>
</feature>
<gene>
    <name evidence="4" type="ORF">JOB18_023686</name>
</gene>
<feature type="compositionally biased region" description="Low complexity" evidence="1">
    <location>
        <begin position="765"/>
        <end position="778"/>
    </location>
</feature>
<evidence type="ECO:0000313" key="5">
    <source>
        <dbReference type="Proteomes" id="UP000693946"/>
    </source>
</evidence>
<feature type="domain" description="PWI" evidence="3">
    <location>
        <begin position="1"/>
        <end position="336"/>
    </location>
</feature>
<feature type="compositionally biased region" description="Basic residues" evidence="1">
    <location>
        <begin position="800"/>
        <end position="832"/>
    </location>
</feature>
<dbReference type="Pfam" id="PF01480">
    <property type="entry name" value="PWI"/>
    <property type="match status" value="1"/>
</dbReference>
<comment type="caution">
    <text evidence="4">The sequence shown here is derived from an EMBL/GenBank/DDBJ whole genome shotgun (WGS) entry which is preliminary data.</text>
</comment>